<comment type="caution">
    <text evidence="3">The sequence shown here is derived from an EMBL/GenBank/DDBJ whole genome shotgun (WGS) entry which is preliminary data.</text>
</comment>
<protein>
    <submittedName>
        <fullName evidence="3">Protein EFR3</fullName>
    </submittedName>
</protein>
<keyword evidence="4" id="KW-1185">Reference proteome</keyword>
<dbReference type="SUPFAM" id="SSF48371">
    <property type="entry name" value="ARM repeat"/>
    <property type="match status" value="1"/>
</dbReference>
<gene>
    <name evidence="3" type="ORF">PG993_014338</name>
</gene>
<feature type="compositionally biased region" description="Low complexity" evidence="2">
    <location>
        <begin position="908"/>
        <end position="921"/>
    </location>
</feature>
<feature type="compositionally biased region" description="Low complexity" evidence="2">
    <location>
        <begin position="483"/>
        <end position="499"/>
    </location>
</feature>
<dbReference type="InterPro" id="IPR039786">
    <property type="entry name" value="EFR3"/>
</dbReference>
<dbReference type="InterPro" id="IPR016024">
    <property type="entry name" value="ARM-type_fold"/>
</dbReference>
<feature type="region of interest" description="Disordered" evidence="2">
    <location>
        <begin position="468"/>
        <end position="505"/>
    </location>
</feature>
<accession>A0ABR1RME5</accession>
<evidence type="ECO:0000256" key="1">
    <source>
        <dbReference type="ARBA" id="ARBA00010216"/>
    </source>
</evidence>
<name>A0ABR1RME5_9PEZI</name>
<dbReference type="EMBL" id="JAQQWK010000014">
    <property type="protein sequence ID" value="KAK8016149.1"/>
    <property type="molecule type" value="Genomic_DNA"/>
</dbReference>
<feature type="compositionally biased region" description="Basic and acidic residues" evidence="2">
    <location>
        <begin position="413"/>
        <end position="429"/>
    </location>
</feature>
<proteinExistence type="inferred from homology"/>
<dbReference type="PANTHER" id="PTHR47766:SF1">
    <property type="entry name" value="PROTEIN EFR3"/>
    <property type="match status" value="1"/>
</dbReference>
<organism evidence="3 4">
    <name type="scientific">Apiospora rasikravindrae</name>
    <dbReference type="NCBI Taxonomy" id="990691"/>
    <lineage>
        <taxon>Eukaryota</taxon>
        <taxon>Fungi</taxon>
        <taxon>Dikarya</taxon>
        <taxon>Ascomycota</taxon>
        <taxon>Pezizomycotina</taxon>
        <taxon>Sordariomycetes</taxon>
        <taxon>Xylariomycetidae</taxon>
        <taxon>Amphisphaeriales</taxon>
        <taxon>Apiosporaceae</taxon>
        <taxon>Apiospora</taxon>
    </lineage>
</organism>
<feature type="compositionally biased region" description="Polar residues" evidence="2">
    <location>
        <begin position="878"/>
        <end position="890"/>
    </location>
</feature>
<sequence length="1143" mass="124325">MNALHDKCRPKHQVLVLKCYPRTTKGAVDVKPNSSELSYLLFYATSRRSKIQKVGAFLEKKTASDVWRLRIGNVQVTLQIFAALIEKAPKDLPLFAQNVMKVLGNVLRSNDITMVEASLPTFHTFCEHQDASSLFADQTYVQQYEEIVQAYAAFASTKETPGKSTLSKPVVMRWRNAGLEAIKSVAEAEALVTVAGRQLDVIVPMILENLRTDNEEFLDVLIHRAHVDEKADPQPAMRHRTSISTVQTNETSGEPNPIALSGSAADADKLAEEETGLAAMHCLKQICVVPNRAQLHSATMALLKFVRELVQADESVVRANPTTGRHSGWAIEIFGLVAKWAPVQDRYVILLATMDTLARTPSTEENIPELTVLVAIMSSLLRSDVNLIGLSVMDVLLGLLGQDARLPGGTPKTPDKEADPEQDQHMTPQRKEYLARIQQCIGDLATHVYYADQITDMISAILVRLKPHPSTVTGSPPTEKVDGTPATGSSAGSPAGSPPDDQHSPDAFVYLERAKITALKAIKSILLVANPKTKVSGNVNLTRNKVPVQVWEGTHWLLRDPDGLVRKSYADALTTWLDRETTRADLIARDEAQKATRMGNKESQSAAFARRAVSSASNREKPTKAPRSHFLQLLHLSIYDNALQFAAYETDMVLCHVLLVKLVTKLGVNAARYGVPMICRLQEDIQETEAPISKVHLGSLCHGYFWALSEMFDCETTDVGRAIQNEISRRRSKHFWIDGINVPAPPMDSLGTPGKVQPESKIPVEQIATEALLPFDDRLAMVECICTNYQDSPVSPPTSPGASPGRTFNIPIFNSTLSAIPPAETDRVLPTKFKEDMLAEWTKESAMMALQEGSKTASLNGSKAATTATRGNRLHVNGQGSPVDSYTNLRPASHTGAGGSVAALRKTSVQSRGSGVSSSSRGIVASVDQLKSVLSGEVARPGTLHTVRDDDSSDSMVSYDYSPSELSFNPAASEGGVNRADSRSRSKSRERKTSDPNGTVSTHPTPENGREESGYVPPVPPLPSGVTGNQVLHVTGHRPESAVSSKDHAVKAPRRRSVKSRGGESILTSALGDDGSGAMDLQSLLKGIDSKSREHTLGNLSKPPTRRTMGRTLRTLEILLEGIYPGFLGPTQISFVVIVYYDS</sequence>
<feature type="compositionally biased region" description="Polar residues" evidence="2">
    <location>
        <begin position="996"/>
        <end position="1005"/>
    </location>
</feature>
<feature type="compositionally biased region" description="Polar residues" evidence="2">
    <location>
        <begin position="854"/>
        <end position="870"/>
    </location>
</feature>
<feature type="region of interest" description="Disordered" evidence="2">
    <location>
        <begin position="854"/>
        <end position="921"/>
    </location>
</feature>
<feature type="region of interest" description="Disordered" evidence="2">
    <location>
        <begin position="406"/>
        <end position="429"/>
    </location>
</feature>
<evidence type="ECO:0000313" key="4">
    <source>
        <dbReference type="Proteomes" id="UP001444661"/>
    </source>
</evidence>
<feature type="compositionally biased region" description="Basic and acidic residues" evidence="2">
    <location>
        <begin position="1037"/>
        <end position="1050"/>
    </location>
</feature>
<evidence type="ECO:0000256" key="2">
    <source>
        <dbReference type="SAM" id="MobiDB-lite"/>
    </source>
</evidence>
<comment type="similarity">
    <text evidence="1">Belongs to the EFR3 family.</text>
</comment>
<dbReference type="PANTHER" id="PTHR47766">
    <property type="entry name" value="PROTEIN EFR3"/>
    <property type="match status" value="1"/>
</dbReference>
<feature type="compositionally biased region" description="Polar residues" evidence="2">
    <location>
        <begin position="242"/>
        <end position="254"/>
    </location>
</feature>
<reference evidence="3 4" key="1">
    <citation type="submission" date="2023-01" db="EMBL/GenBank/DDBJ databases">
        <title>Analysis of 21 Apiospora genomes using comparative genomics revels a genus with tremendous synthesis potential of carbohydrate active enzymes and secondary metabolites.</title>
        <authorList>
            <person name="Sorensen T."/>
        </authorList>
    </citation>
    <scope>NUCLEOTIDE SEQUENCE [LARGE SCALE GENOMIC DNA]</scope>
    <source>
        <strain evidence="3 4">CBS 33761</strain>
    </source>
</reference>
<feature type="region of interest" description="Disordered" evidence="2">
    <location>
        <begin position="231"/>
        <end position="265"/>
    </location>
</feature>
<evidence type="ECO:0000313" key="3">
    <source>
        <dbReference type="EMBL" id="KAK8016149.1"/>
    </source>
</evidence>
<dbReference type="Pfam" id="PF21072">
    <property type="entry name" value="EFR3"/>
    <property type="match status" value="2"/>
</dbReference>
<dbReference type="InterPro" id="IPR049150">
    <property type="entry name" value="EFR3_HEAT-like_rpt"/>
</dbReference>
<feature type="region of interest" description="Disordered" evidence="2">
    <location>
        <begin position="942"/>
        <end position="1071"/>
    </location>
</feature>
<dbReference type="Proteomes" id="UP001444661">
    <property type="component" value="Unassembled WGS sequence"/>
</dbReference>